<evidence type="ECO:0000256" key="2">
    <source>
        <dbReference type="ARBA" id="ARBA00009403"/>
    </source>
</evidence>
<dbReference type="InterPro" id="IPR000010">
    <property type="entry name" value="Cystatin_dom"/>
</dbReference>
<protein>
    <recommendedName>
        <fullName evidence="7">Cystatin-B</fullName>
    </recommendedName>
    <alternativeName>
        <fullName evidence="8">Stefin-B</fullName>
    </alternativeName>
</protein>
<keyword evidence="12" id="KW-1185">Reference proteome</keyword>
<dbReference type="PANTHER" id="PTHR11414">
    <property type="entry name" value="CYSTATIN FAMILY MEMBER"/>
    <property type="match status" value="1"/>
</dbReference>
<accession>A0A8C8UCE2</accession>
<dbReference type="AlphaFoldDB" id="A0A8C8UCE2"/>
<reference evidence="11" key="3">
    <citation type="submission" date="2025-09" db="UniProtKB">
        <authorList>
            <consortium name="Ensembl"/>
        </authorList>
    </citation>
    <scope>IDENTIFICATION</scope>
</reference>
<evidence type="ECO:0000256" key="8">
    <source>
        <dbReference type="ARBA" id="ARBA00041437"/>
    </source>
</evidence>
<dbReference type="GO" id="GO:0004869">
    <property type="term" value="F:cysteine-type endopeptidase inhibitor activity"/>
    <property type="evidence" value="ECO:0007669"/>
    <property type="project" value="UniProtKB-KW"/>
</dbReference>
<reference evidence="11 12" key="1">
    <citation type="submission" date="2018-10" db="EMBL/GenBank/DDBJ databases">
        <title>Improved assembly of the deer mouse Peromyscus maniculatus genome.</title>
        <authorList>
            <person name="Lassance J.-M."/>
            <person name="Hoekstra H.E."/>
        </authorList>
    </citation>
    <scope>NUCLEOTIDE SEQUENCE [LARGE SCALE GENOMIC DNA]</scope>
</reference>
<reference evidence="11" key="2">
    <citation type="submission" date="2025-08" db="UniProtKB">
        <authorList>
            <consortium name="Ensembl"/>
        </authorList>
    </citation>
    <scope>IDENTIFICATION</scope>
</reference>
<evidence type="ECO:0000259" key="10">
    <source>
        <dbReference type="Pfam" id="PF00031"/>
    </source>
</evidence>
<evidence type="ECO:0000256" key="6">
    <source>
        <dbReference type="ARBA" id="ARBA00022990"/>
    </source>
</evidence>
<evidence type="ECO:0000256" key="7">
    <source>
        <dbReference type="ARBA" id="ARBA00040677"/>
    </source>
</evidence>
<evidence type="ECO:0000256" key="9">
    <source>
        <dbReference type="SAM" id="MobiDB-lite"/>
    </source>
</evidence>
<evidence type="ECO:0000256" key="3">
    <source>
        <dbReference type="ARBA" id="ARBA00022490"/>
    </source>
</evidence>
<dbReference type="InterPro" id="IPR046350">
    <property type="entry name" value="Cystatin_sf"/>
</dbReference>
<feature type="domain" description="Cystatin" evidence="10">
    <location>
        <begin position="19"/>
        <end position="85"/>
    </location>
</feature>
<sequence>SLCSPFSSCLPHTERHPTARSQPEEKENQNFIILKTVSFKRQMVASLSFFIKVDAGDYKCVCLRLFKVLPHENNPLTLSPTLTNKDQQDKLTPVPNTSSFNLCL</sequence>
<name>A0A8C8UCE2_PERMB</name>
<dbReference type="PANTHER" id="PTHR11414:SF22">
    <property type="entry name" value="CYSTATIN-B"/>
    <property type="match status" value="1"/>
</dbReference>
<evidence type="ECO:0000313" key="11">
    <source>
        <dbReference type="Ensembl" id="ENSPEMP00000029865.1"/>
    </source>
</evidence>
<organism evidence="11 12">
    <name type="scientific">Peromyscus maniculatus bairdii</name>
    <name type="common">Prairie deer mouse</name>
    <dbReference type="NCBI Taxonomy" id="230844"/>
    <lineage>
        <taxon>Eukaryota</taxon>
        <taxon>Metazoa</taxon>
        <taxon>Chordata</taxon>
        <taxon>Craniata</taxon>
        <taxon>Vertebrata</taxon>
        <taxon>Euteleostomi</taxon>
        <taxon>Mammalia</taxon>
        <taxon>Eutheria</taxon>
        <taxon>Euarchontoglires</taxon>
        <taxon>Glires</taxon>
        <taxon>Rodentia</taxon>
        <taxon>Myomorpha</taxon>
        <taxon>Muroidea</taxon>
        <taxon>Cricetidae</taxon>
        <taxon>Neotominae</taxon>
        <taxon>Peromyscus</taxon>
    </lineage>
</organism>
<dbReference type="Gene3D" id="3.10.450.10">
    <property type="match status" value="1"/>
</dbReference>
<dbReference type="Ensembl" id="ENSPEMT00000042554.1">
    <property type="protein sequence ID" value="ENSPEMP00000029865.1"/>
    <property type="gene ID" value="ENSPEMG00000026145.1"/>
</dbReference>
<feature type="region of interest" description="Disordered" evidence="9">
    <location>
        <begin position="77"/>
        <end position="104"/>
    </location>
</feature>
<dbReference type="InterPro" id="IPR001713">
    <property type="entry name" value="Prot_inh_stefin"/>
</dbReference>
<dbReference type="Proteomes" id="UP000694547">
    <property type="component" value="Chromosome 3"/>
</dbReference>
<feature type="region of interest" description="Disordered" evidence="9">
    <location>
        <begin position="1"/>
        <end position="27"/>
    </location>
</feature>
<feature type="compositionally biased region" description="Polar residues" evidence="9">
    <location>
        <begin position="94"/>
        <end position="104"/>
    </location>
</feature>
<dbReference type="GO" id="GO:0005829">
    <property type="term" value="C:cytosol"/>
    <property type="evidence" value="ECO:0007669"/>
    <property type="project" value="TreeGrafter"/>
</dbReference>
<feature type="compositionally biased region" description="Basic and acidic residues" evidence="9">
    <location>
        <begin position="12"/>
        <end position="27"/>
    </location>
</feature>
<dbReference type="SUPFAM" id="SSF54403">
    <property type="entry name" value="Cystatin/monellin"/>
    <property type="match status" value="1"/>
</dbReference>
<comment type="subcellular location">
    <subcellularLocation>
        <location evidence="1">Cytoplasm</location>
    </subcellularLocation>
</comment>
<dbReference type="Pfam" id="PF00031">
    <property type="entry name" value="Cystatin"/>
    <property type="match status" value="1"/>
</dbReference>
<proteinExistence type="inferred from homology"/>
<keyword evidence="4" id="KW-0646">Protease inhibitor</keyword>
<evidence type="ECO:0000313" key="12">
    <source>
        <dbReference type="Proteomes" id="UP000694547"/>
    </source>
</evidence>
<evidence type="ECO:0000256" key="4">
    <source>
        <dbReference type="ARBA" id="ARBA00022690"/>
    </source>
</evidence>
<evidence type="ECO:0000256" key="5">
    <source>
        <dbReference type="ARBA" id="ARBA00022704"/>
    </source>
</evidence>
<dbReference type="PRINTS" id="PR00295">
    <property type="entry name" value="STEFINA"/>
</dbReference>
<keyword evidence="6" id="KW-0007">Acetylation</keyword>
<keyword evidence="3" id="KW-0963">Cytoplasm</keyword>
<evidence type="ECO:0000256" key="1">
    <source>
        <dbReference type="ARBA" id="ARBA00004496"/>
    </source>
</evidence>
<keyword evidence="5" id="KW-0789">Thiol protease inhibitor</keyword>
<comment type="similarity">
    <text evidence="2">Belongs to the cystatin family.</text>
</comment>